<reference evidence="4" key="1">
    <citation type="journal article" date="2019" name="Int. J. Syst. Evol. Microbiol.">
        <title>The Global Catalogue of Microorganisms (GCM) 10K type strain sequencing project: providing services to taxonomists for standard genome sequencing and annotation.</title>
        <authorList>
            <consortium name="The Broad Institute Genomics Platform"/>
            <consortium name="The Broad Institute Genome Sequencing Center for Infectious Disease"/>
            <person name="Wu L."/>
            <person name="Ma J."/>
        </authorList>
    </citation>
    <scope>NUCLEOTIDE SEQUENCE [LARGE SCALE GENOMIC DNA]</scope>
    <source>
        <strain evidence="4">ZS-35-S2</strain>
    </source>
</reference>
<feature type="domain" description="N-acetyltransferase" evidence="2">
    <location>
        <begin position="64"/>
        <end position="210"/>
    </location>
</feature>
<dbReference type="InterPro" id="IPR016181">
    <property type="entry name" value="Acyl_CoA_acyltransferase"/>
</dbReference>
<name>A0ABW1KGR7_9ACTN</name>
<proteinExistence type="predicted"/>
<dbReference type="InterPro" id="IPR000182">
    <property type="entry name" value="GNAT_dom"/>
</dbReference>
<sequence>MTETMTVRPAGRDDAGAIAAALGRAGLDETVFGWVVSDEQARRALVEAWTDHAQGWVSGVLDTGEILVGQQDTGEILGLSVWEFLPDGPARPDPVSAAEQAAFVARAYGEYAPRMALVGELTRERHPEREPHWYLQQMVVVPASRGRGLGAAMLRHQLARADAAGVGAYLEASSPRNRALYERHGFRARGEPIWLPEGGPGIQPMWREPRRDAPTTPAAPPVR</sequence>
<dbReference type="CDD" id="cd04301">
    <property type="entry name" value="NAT_SF"/>
    <property type="match status" value="1"/>
</dbReference>
<dbReference type="PANTHER" id="PTHR42791:SF1">
    <property type="entry name" value="N-ACETYLTRANSFERASE DOMAIN-CONTAINING PROTEIN"/>
    <property type="match status" value="1"/>
</dbReference>
<evidence type="ECO:0000259" key="2">
    <source>
        <dbReference type="PROSITE" id="PS51186"/>
    </source>
</evidence>
<evidence type="ECO:0000256" key="1">
    <source>
        <dbReference type="SAM" id="MobiDB-lite"/>
    </source>
</evidence>
<dbReference type="Proteomes" id="UP001596203">
    <property type="component" value="Unassembled WGS sequence"/>
</dbReference>
<evidence type="ECO:0000313" key="4">
    <source>
        <dbReference type="Proteomes" id="UP001596203"/>
    </source>
</evidence>
<dbReference type="PANTHER" id="PTHR42791">
    <property type="entry name" value="GNAT FAMILY ACETYLTRANSFERASE"/>
    <property type="match status" value="1"/>
</dbReference>
<dbReference type="EC" id="2.3.1.-" evidence="3"/>
<keyword evidence="3" id="KW-0012">Acyltransferase</keyword>
<protein>
    <submittedName>
        <fullName evidence="3">GNAT family N-acetyltransferase</fullName>
        <ecNumber evidence="3">2.3.1.-</ecNumber>
    </submittedName>
</protein>
<dbReference type="SUPFAM" id="SSF55729">
    <property type="entry name" value="Acyl-CoA N-acyltransferases (Nat)"/>
    <property type="match status" value="1"/>
</dbReference>
<accession>A0ABW1KGR7</accession>
<comment type="caution">
    <text evidence="3">The sequence shown here is derived from an EMBL/GenBank/DDBJ whole genome shotgun (WGS) entry which is preliminary data.</text>
</comment>
<feature type="region of interest" description="Disordered" evidence="1">
    <location>
        <begin position="192"/>
        <end position="223"/>
    </location>
</feature>
<organism evidence="3 4">
    <name type="scientific">Plantactinospora solaniradicis</name>
    <dbReference type="NCBI Taxonomy" id="1723736"/>
    <lineage>
        <taxon>Bacteria</taxon>
        <taxon>Bacillati</taxon>
        <taxon>Actinomycetota</taxon>
        <taxon>Actinomycetes</taxon>
        <taxon>Micromonosporales</taxon>
        <taxon>Micromonosporaceae</taxon>
        <taxon>Plantactinospora</taxon>
    </lineage>
</organism>
<keyword evidence="4" id="KW-1185">Reference proteome</keyword>
<dbReference type="RefSeq" id="WP_377428633.1">
    <property type="nucleotide sequence ID" value="NZ_JBHSPR010000037.1"/>
</dbReference>
<dbReference type="PROSITE" id="PS51186">
    <property type="entry name" value="GNAT"/>
    <property type="match status" value="1"/>
</dbReference>
<keyword evidence="3" id="KW-0808">Transferase</keyword>
<evidence type="ECO:0000313" key="3">
    <source>
        <dbReference type="EMBL" id="MFC6020935.1"/>
    </source>
</evidence>
<dbReference type="Gene3D" id="3.40.630.30">
    <property type="match status" value="1"/>
</dbReference>
<gene>
    <name evidence="3" type="ORF">ACFP2T_32785</name>
</gene>
<dbReference type="Pfam" id="PF00583">
    <property type="entry name" value="Acetyltransf_1"/>
    <property type="match status" value="1"/>
</dbReference>
<dbReference type="InterPro" id="IPR052523">
    <property type="entry name" value="Trichothecene_AcTrans"/>
</dbReference>
<dbReference type="EMBL" id="JBHSPR010000037">
    <property type="protein sequence ID" value="MFC6020935.1"/>
    <property type="molecule type" value="Genomic_DNA"/>
</dbReference>
<dbReference type="GO" id="GO:0016746">
    <property type="term" value="F:acyltransferase activity"/>
    <property type="evidence" value="ECO:0007669"/>
    <property type="project" value="UniProtKB-KW"/>
</dbReference>